<evidence type="ECO:0000256" key="4">
    <source>
        <dbReference type="ARBA" id="ARBA00013213"/>
    </source>
</evidence>
<evidence type="ECO:0000256" key="1">
    <source>
        <dbReference type="ARBA" id="ARBA00005056"/>
    </source>
</evidence>
<evidence type="ECO:0000256" key="3">
    <source>
        <dbReference type="ARBA" id="ARBA00006753"/>
    </source>
</evidence>
<evidence type="ECO:0000313" key="14">
    <source>
        <dbReference type="Proteomes" id="UP001156882"/>
    </source>
</evidence>
<dbReference type="EMBL" id="BSPC01000015">
    <property type="protein sequence ID" value="GLS18799.1"/>
    <property type="molecule type" value="Genomic_DNA"/>
</dbReference>
<dbReference type="CDD" id="cd04881">
    <property type="entry name" value="ACT_HSDH-Hom"/>
    <property type="match status" value="1"/>
</dbReference>
<dbReference type="RefSeq" id="WP_284311670.1">
    <property type="nucleotide sequence ID" value="NZ_BSPC01000015.1"/>
</dbReference>
<sequence length="441" mass="46275">MADPLKIGIAGLGTVGASTIRLLDRRANALAANCGRGIVVTAVSARNRARDRGLPLERYRWFDNPVELARDPDVDVFVELMGGEEGAAHEAVKAALDAGKPVVTANKALLARHGVDLARRAEKAGVALNFEAAVAGGVPIIKTLREALIGNNIDRVYGILNGTCNYILTKMEAEGLSFDACLKEAQRLGYAEADPTFDVGGFDTAHKLAILTSLAFGTQVNADAIHVEGIERITTEDLFAADELGYRIKLLGVATRTESGVEQRVHPTMVPKSTPIAQVNGVTNAVAIDADAVPELTLVGPGAGGEATASAVVSDIADIARGRVLAPFGRKSGDLESLAPATMQAHKGGYYVRLSVADRPGAAAGIATRMAERGISLESIVQKHRGSRVFGGDDPSKVAGAVPVVLITYATTEADIRGALDAMVSDGYIVETPQLIRIERE</sequence>
<dbReference type="Pfam" id="PF03447">
    <property type="entry name" value="NAD_binding_3"/>
    <property type="match status" value="1"/>
</dbReference>
<keyword evidence="6" id="KW-0028">Amino-acid biosynthesis</keyword>
<proteinExistence type="inferred from homology"/>
<protein>
    <recommendedName>
        <fullName evidence="5">Homoserine dehydrogenase</fullName>
        <ecNumber evidence="4">1.1.1.3</ecNumber>
    </recommendedName>
</protein>
<accession>A0ABQ6CG92</accession>
<dbReference type="PANTHER" id="PTHR43331">
    <property type="entry name" value="HOMOSERINE DEHYDROGENASE"/>
    <property type="match status" value="1"/>
</dbReference>
<dbReference type="PIRSF" id="PIRSF000098">
    <property type="entry name" value="Homoser_dehydrog"/>
    <property type="match status" value="1"/>
</dbReference>
<reference evidence="14" key="1">
    <citation type="journal article" date="2019" name="Int. J. Syst. Evol. Microbiol.">
        <title>The Global Catalogue of Microorganisms (GCM) 10K type strain sequencing project: providing services to taxonomists for standard genome sequencing and annotation.</title>
        <authorList>
            <consortium name="The Broad Institute Genomics Platform"/>
            <consortium name="The Broad Institute Genome Sequencing Center for Infectious Disease"/>
            <person name="Wu L."/>
            <person name="Ma J."/>
        </authorList>
    </citation>
    <scope>NUCLEOTIDE SEQUENCE [LARGE SCALE GENOMIC DNA]</scope>
    <source>
        <strain evidence="14">NBRC 101365</strain>
    </source>
</reference>
<dbReference type="InterPro" id="IPR045865">
    <property type="entry name" value="ACT-like_dom_sf"/>
</dbReference>
<dbReference type="PANTHER" id="PTHR43331:SF1">
    <property type="entry name" value="HOMOSERINE DEHYDROGENASE"/>
    <property type="match status" value="1"/>
</dbReference>
<dbReference type="Gene3D" id="3.40.50.720">
    <property type="entry name" value="NAD(P)-binding Rossmann-like Domain"/>
    <property type="match status" value="1"/>
</dbReference>
<dbReference type="Gene3D" id="3.30.70.260">
    <property type="match status" value="1"/>
</dbReference>
<dbReference type="InterPro" id="IPR001342">
    <property type="entry name" value="HDH_cat"/>
</dbReference>
<dbReference type="InterPro" id="IPR036291">
    <property type="entry name" value="NAD(P)-bd_dom_sf"/>
</dbReference>
<dbReference type="PROSITE" id="PS01042">
    <property type="entry name" value="HOMOSER_DHGENASE"/>
    <property type="match status" value="1"/>
</dbReference>
<dbReference type="Proteomes" id="UP001156882">
    <property type="component" value="Unassembled WGS sequence"/>
</dbReference>
<dbReference type="InterPro" id="IPR005106">
    <property type="entry name" value="Asp/hSer_DH_NAD-bd"/>
</dbReference>
<dbReference type="NCBIfam" id="NF004976">
    <property type="entry name" value="PRK06349.1"/>
    <property type="match status" value="1"/>
</dbReference>
<feature type="domain" description="ACT" evidence="12">
    <location>
        <begin position="351"/>
        <end position="437"/>
    </location>
</feature>
<keyword evidence="7" id="KW-0791">Threonine biosynthesis</keyword>
<keyword evidence="10" id="KW-0486">Methionine biosynthesis</keyword>
<dbReference type="PROSITE" id="PS51671">
    <property type="entry name" value="ACT"/>
    <property type="match status" value="1"/>
</dbReference>
<evidence type="ECO:0000256" key="10">
    <source>
        <dbReference type="ARBA" id="ARBA00023167"/>
    </source>
</evidence>
<evidence type="ECO:0000256" key="9">
    <source>
        <dbReference type="ARBA" id="ARBA00023002"/>
    </source>
</evidence>
<comment type="pathway">
    <text evidence="1">Amino-acid biosynthesis; L-threonine biosynthesis; L-threonine from L-aspartate: step 3/5.</text>
</comment>
<comment type="pathway">
    <text evidence="2">Amino-acid biosynthesis; L-methionine biosynthesis via de novo pathway; L-homoserine from L-aspartate: step 3/3.</text>
</comment>
<dbReference type="SUPFAM" id="SSF55347">
    <property type="entry name" value="Glyceraldehyde-3-phosphate dehydrogenase-like, C-terminal domain"/>
    <property type="match status" value="1"/>
</dbReference>
<comment type="similarity">
    <text evidence="3 11">Belongs to the homoserine dehydrogenase family.</text>
</comment>
<dbReference type="InterPro" id="IPR002912">
    <property type="entry name" value="ACT_dom"/>
</dbReference>
<evidence type="ECO:0000256" key="2">
    <source>
        <dbReference type="ARBA" id="ARBA00005062"/>
    </source>
</evidence>
<gene>
    <name evidence="13" type="ORF">GCM10007874_18160</name>
</gene>
<keyword evidence="14" id="KW-1185">Reference proteome</keyword>
<dbReference type="Pfam" id="PF00742">
    <property type="entry name" value="Homoserine_dh"/>
    <property type="match status" value="1"/>
</dbReference>
<name>A0ABQ6CG92_9HYPH</name>
<keyword evidence="9" id="KW-0560">Oxidoreductase</keyword>
<evidence type="ECO:0000259" key="12">
    <source>
        <dbReference type="PROSITE" id="PS51671"/>
    </source>
</evidence>
<evidence type="ECO:0000256" key="7">
    <source>
        <dbReference type="ARBA" id="ARBA00022697"/>
    </source>
</evidence>
<dbReference type="SUPFAM" id="SSF51735">
    <property type="entry name" value="NAD(P)-binding Rossmann-fold domains"/>
    <property type="match status" value="1"/>
</dbReference>
<dbReference type="InterPro" id="IPR016204">
    <property type="entry name" value="HDH"/>
</dbReference>
<keyword evidence="8" id="KW-0521">NADP</keyword>
<evidence type="ECO:0000256" key="8">
    <source>
        <dbReference type="ARBA" id="ARBA00022857"/>
    </source>
</evidence>
<organism evidence="13 14">
    <name type="scientific">Labrys miyagiensis</name>
    <dbReference type="NCBI Taxonomy" id="346912"/>
    <lineage>
        <taxon>Bacteria</taxon>
        <taxon>Pseudomonadati</taxon>
        <taxon>Pseudomonadota</taxon>
        <taxon>Alphaproteobacteria</taxon>
        <taxon>Hyphomicrobiales</taxon>
        <taxon>Xanthobacteraceae</taxon>
        <taxon>Labrys</taxon>
    </lineage>
</organism>
<dbReference type="SUPFAM" id="SSF55021">
    <property type="entry name" value="ACT-like"/>
    <property type="match status" value="1"/>
</dbReference>
<dbReference type="EC" id="1.1.1.3" evidence="4"/>
<dbReference type="Gene3D" id="3.30.360.10">
    <property type="entry name" value="Dihydrodipicolinate Reductase, domain 2"/>
    <property type="match status" value="1"/>
</dbReference>
<evidence type="ECO:0000256" key="11">
    <source>
        <dbReference type="RuleBase" id="RU004171"/>
    </source>
</evidence>
<comment type="caution">
    <text evidence="13">The sequence shown here is derived from an EMBL/GenBank/DDBJ whole genome shotgun (WGS) entry which is preliminary data.</text>
</comment>
<dbReference type="InterPro" id="IPR019811">
    <property type="entry name" value="HDH_CS"/>
</dbReference>
<evidence type="ECO:0000256" key="5">
    <source>
        <dbReference type="ARBA" id="ARBA00013376"/>
    </source>
</evidence>
<evidence type="ECO:0000256" key="6">
    <source>
        <dbReference type="ARBA" id="ARBA00022605"/>
    </source>
</evidence>
<dbReference type="Pfam" id="PF01842">
    <property type="entry name" value="ACT"/>
    <property type="match status" value="1"/>
</dbReference>
<evidence type="ECO:0000313" key="13">
    <source>
        <dbReference type="EMBL" id="GLS18799.1"/>
    </source>
</evidence>